<evidence type="ECO:0000256" key="1">
    <source>
        <dbReference type="ARBA" id="ARBA00004236"/>
    </source>
</evidence>
<accession>A0A3B3ZGX8</accession>
<organism evidence="10 11">
    <name type="scientific">Periophthalmus magnuspinnatus</name>
    <dbReference type="NCBI Taxonomy" id="409849"/>
    <lineage>
        <taxon>Eukaryota</taxon>
        <taxon>Metazoa</taxon>
        <taxon>Chordata</taxon>
        <taxon>Craniata</taxon>
        <taxon>Vertebrata</taxon>
        <taxon>Euteleostomi</taxon>
        <taxon>Actinopterygii</taxon>
        <taxon>Neopterygii</taxon>
        <taxon>Teleostei</taxon>
        <taxon>Neoteleostei</taxon>
        <taxon>Acanthomorphata</taxon>
        <taxon>Gobiaria</taxon>
        <taxon>Gobiiformes</taxon>
        <taxon>Gobioidei</taxon>
        <taxon>Gobiidae</taxon>
        <taxon>Oxudercinae</taxon>
        <taxon>Periophthalmus</taxon>
    </lineage>
</organism>
<evidence type="ECO:0000256" key="8">
    <source>
        <dbReference type="SAM" id="MobiDB-lite"/>
    </source>
</evidence>
<evidence type="ECO:0000256" key="5">
    <source>
        <dbReference type="ARBA" id="ARBA00022553"/>
    </source>
</evidence>
<evidence type="ECO:0000256" key="6">
    <source>
        <dbReference type="ARBA" id="ARBA00023136"/>
    </source>
</evidence>
<keyword evidence="9" id="KW-0812">Transmembrane</keyword>
<feature type="transmembrane region" description="Helical" evidence="9">
    <location>
        <begin position="48"/>
        <end position="72"/>
    </location>
</feature>
<dbReference type="PANTHER" id="PTHR45161">
    <property type="entry name" value="CYTOSKELETON-ASSOCIATED PROTEIN 4"/>
    <property type="match status" value="1"/>
</dbReference>
<feature type="coiled-coil region" evidence="7">
    <location>
        <begin position="306"/>
        <end position="344"/>
    </location>
</feature>
<comment type="subcellular location">
    <subcellularLocation>
        <location evidence="1">Cell membrane</location>
    </subcellularLocation>
    <subcellularLocation>
        <location evidence="2">Cytoplasm</location>
    </subcellularLocation>
</comment>
<keyword evidence="7" id="KW-0175">Coiled coil</keyword>
<dbReference type="GO" id="GO:0005886">
    <property type="term" value="C:plasma membrane"/>
    <property type="evidence" value="ECO:0007669"/>
    <property type="project" value="UniProtKB-SubCell"/>
</dbReference>
<dbReference type="GO" id="GO:0005737">
    <property type="term" value="C:cytoplasm"/>
    <property type="evidence" value="ECO:0007669"/>
    <property type="project" value="UniProtKB-SubCell"/>
</dbReference>
<evidence type="ECO:0000256" key="3">
    <source>
        <dbReference type="ARBA" id="ARBA00022475"/>
    </source>
</evidence>
<evidence type="ECO:0000256" key="7">
    <source>
        <dbReference type="SAM" id="Coils"/>
    </source>
</evidence>
<sequence length="497" mass="53979">MTAKNRHKNSTTEKSTVPIQEDVPKKNPKTSSNGTTSSPTQGSSSGGCLGFFVSAVFYVTLLGAAGFAAFHLQQVMEEIRQTSAKHEKNAQQNAELITKMQSVAQQVESLQSVVEGLESSLGITRGEMEGAISRMKRGEVETRKVEEALHKLQNDLLRDLSQGMTEVKEARRLAEVSQSIRASVTEFTEAQGDAQTQLSELKARLGDMEDPALVKQELSAIVDTVAEIRTAKQEADASVDSLRQQISSVREELQTRNQEVISLSQEIEEVRTSIQENMGRLKRSLTEAELSVQAVKDTSLTVEIQVKQTAEAVLSVESKLEEARAQTLKRSDELESRIKASEENGDSLSTALSDITSKVESLMSKCDTYESTLADQGQAAKQDITALEQELVVLKSSVEELQSSLIDVNTQVQQVSPDSSLSAQVEDLGKRLEAVESSSAGSVRPEQLESLQSLVNSLEGKAAKLEGHEDAISALQKALQETTQTLASLSTPPDVTE</sequence>
<protein>
    <recommendedName>
        <fullName evidence="12">Cytoskeleton-associated protein 4</fullName>
    </recommendedName>
</protein>
<evidence type="ECO:0000256" key="9">
    <source>
        <dbReference type="SAM" id="Phobius"/>
    </source>
</evidence>
<evidence type="ECO:0000313" key="11">
    <source>
        <dbReference type="Proteomes" id="UP000261520"/>
    </source>
</evidence>
<evidence type="ECO:0000256" key="2">
    <source>
        <dbReference type="ARBA" id="ARBA00004496"/>
    </source>
</evidence>
<keyword evidence="9" id="KW-1133">Transmembrane helix</keyword>
<dbReference type="AlphaFoldDB" id="A0A3B3ZGX8"/>
<evidence type="ECO:0008006" key="12">
    <source>
        <dbReference type="Google" id="ProtNLM"/>
    </source>
</evidence>
<feature type="coiled-coil region" evidence="7">
    <location>
        <begin position="448"/>
        <end position="485"/>
    </location>
</feature>
<keyword evidence="5" id="KW-0597">Phosphoprotein</keyword>
<keyword evidence="3" id="KW-1003">Cell membrane</keyword>
<reference evidence="10" key="2">
    <citation type="submission" date="2025-09" db="UniProtKB">
        <authorList>
            <consortium name="Ensembl"/>
        </authorList>
    </citation>
    <scope>IDENTIFICATION</scope>
</reference>
<dbReference type="STRING" id="409849.ENSPMGP00000003824"/>
<reference evidence="10" key="1">
    <citation type="submission" date="2025-08" db="UniProtKB">
        <authorList>
            <consortium name="Ensembl"/>
        </authorList>
    </citation>
    <scope>IDENTIFICATION</scope>
</reference>
<keyword evidence="11" id="KW-1185">Reference proteome</keyword>
<proteinExistence type="predicted"/>
<dbReference type="Gene3D" id="1.10.287.1490">
    <property type="match status" value="1"/>
</dbReference>
<keyword evidence="6 9" id="KW-0472">Membrane</keyword>
<feature type="compositionally biased region" description="Low complexity" evidence="8">
    <location>
        <begin position="30"/>
        <end position="43"/>
    </location>
</feature>
<name>A0A3B3ZGX8_9GOBI</name>
<keyword evidence="4" id="KW-0963">Cytoplasm</keyword>
<dbReference type="Proteomes" id="UP000261520">
    <property type="component" value="Unplaced"/>
</dbReference>
<evidence type="ECO:0000256" key="4">
    <source>
        <dbReference type="ARBA" id="ARBA00022490"/>
    </source>
</evidence>
<feature type="coiled-coil region" evidence="7">
    <location>
        <begin position="225"/>
        <end position="259"/>
    </location>
</feature>
<dbReference type="Ensembl" id="ENSPMGT00000004068.1">
    <property type="protein sequence ID" value="ENSPMGP00000003824.1"/>
    <property type="gene ID" value="ENSPMGG00000003277.1"/>
</dbReference>
<feature type="region of interest" description="Disordered" evidence="8">
    <location>
        <begin position="1"/>
        <end position="44"/>
    </location>
</feature>
<dbReference type="PANTHER" id="PTHR45161:SF1">
    <property type="entry name" value="CYTOSKELETON-ASSOCIATED PROTEIN 4"/>
    <property type="match status" value="1"/>
</dbReference>
<evidence type="ECO:0000313" key="10">
    <source>
        <dbReference type="Ensembl" id="ENSPMGP00000003824.1"/>
    </source>
</evidence>